<reference evidence="1" key="1">
    <citation type="submission" date="2023-02" db="EMBL/GenBank/DDBJ databases">
        <title>Gut commensal Christensenella minuta modulates host metabolism via a new class of secondary bile acids.</title>
        <authorList>
            <person name="Liu C."/>
        </authorList>
    </citation>
    <scope>NUCLEOTIDE SEQUENCE</scope>
    <source>
        <strain evidence="1">CA70</strain>
    </source>
</reference>
<dbReference type="NCBIfam" id="TIGR01909">
    <property type="entry name" value="C_GCAxxG_C_C"/>
    <property type="match status" value="1"/>
</dbReference>
<sequence length="148" mass="15806">MSGKAEEAGGYFRQGYNCCQAVVLAFAEEAGLTAKEAALLGSSFGGGMGRLREVCGAVSGMLMVAGLLKGYVSPKDREGKTTHYALVQKLADEFRKKNGSIVCRELLGIEGRSPHVPEARTDAYYRKRPCGELVECAADILAQELGVK</sequence>
<dbReference type="Pfam" id="PF09719">
    <property type="entry name" value="C_GCAxxG_C_C"/>
    <property type="match status" value="1"/>
</dbReference>
<dbReference type="InterPro" id="IPR010181">
    <property type="entry name" value="CGCAxxGCC_motif"/>
</dbReference>
<accession>A0AAU8AAH1</accession>
<name>A0AAU8AAH1_9FIRM</name>
<organism evidence="1">
    <name type="scientific">Christensenella massiliensis</name>
    <dbReference type="NCBI Taxonomy" id="1805714"/>
    <lineage>
        <taxon>Bacteria</taxon>
        <taxon>Bacillati</taxon>
        <taxon>Bacillota</taxon>
        <taxon>Clostridia</taxon>
        <taxon>Christensenellales</taxon>
        <taxon>Christensenellaceae</taxon>
        <taxon>Christensenella</taxon>
    </lineage>
</organism>
<dbReference type="AlphaFoldDB" id="A0AAU8AAH1"/>
<dbReference type="EMBL" id="CP117826">
    <property type="protein sequence ID" value="XCC63103.1"/>
    <property type="molecule type" value="Genomic_DNA"/>
</dbReference>
<dbReference type="RefSeq" id="WP_353423874.1">
    <property type="nucleotide sequence ID" value="NZ_CP117826.1"/>
</dbReference>
<gene>
    <name evidence="1" type="ORF">PUP29_04095</name>
</gene>
<proteinExistence type="predicted"/>
<protein>
    <submittedName>
        <fullName evidence="1">C-GCAxxG-C-C family protein</fullName>
    </submittedName>
</protein>
<evidence type="ECO:0000313" key="1">
    <source>
        <dbReference type="EMBL" id="XCC63103.1"/>
    </source>
</evidence>